<protein>
    <recommendedName>
        <fullName evidence="4">SpoOB alpha-helical domain-containing protein</fullName>
    </recommendedName>
</protein>
<keyword evidence="1" id="KW-0597">Phosphoprotein</keyword>
<gene>
    <name evidence="5" type="ORF">SporoS204_02135</name>
</gene>
<dbReference type="SUPFAM" id="SSF55890">
    <property type="entry name" value="Sporulation response regulatory protein Spo0B"/>
    <property type="match status" value="1"/>
</dbReference>
<keyword evidence="3" id="KW-0418">Kinase</keyword>
<organism evidence="5 6">
    <name type="scientific">Sporosarcina ureae</name>
    <dbReference type="NCBI Taxonomy" id="1571"/>
    <lineage>
        <taxon>Bacteria</taxon>
        <taxon>Bacillati</taxon>
        <taxon>Bacillota</taxon>
        <taxon>Bacilli</taxon>
        <taxon>Bacillales</taxon>
        <taxon>Caryophanaceae</taxon>
        <taxon>Sporosarcina</taxon>
    </lineage>
</organism>
<evidence type="ECO:0000259" key="4">
    <source>
        <dbReference type="Pfam" id="PF14689"/>
    </source>
</evidence>
<dbReference type="Proteomes" id="UP000192486">
    <property type="component" value="Chromosome"/>
</dbReference>
<feature type="domain" description="SpoOB alpha-helical" evidence="4">
    <location>
        <begin position="7"/>
        <end position="54"/>
    </location>
</feature>
<evidence type="ECO:0000313" key="6">
    <source>
        <dbReference type="Proteomes" id="UP000192486"/>
    </source>
</evidence>
<keyword evidence="6" id="KW-1185">Reference proteome</keyword>
<evidence type="ECO:0000256" key="2">
    <source>
        <dbReference type="ARBA" id="ARBA00022679"/>
    </source>
</evidence>
<evidence type="ECO:0000256" key="3">
    <source>
        <dbReference type="ARBA" id="ARBA00022777"/>
    </source>
</evidence>
<dbReference type="Gene3D" id="1.10.287.130">
    <property type="match status" value="1"/>
</dbReference>
<keyword evidence="2" id="KW-0808">Transferase</keyword>
<sequence>MGKNELNVSQAVRFSRHDHMNDLQLILMNIDMGKYSEARNCILEKTGDMQREALLQKLSMPLTEEWITTLGWRYPVLKVQLYCDITEKIDSSEIDQELVKYLEQVVLAVEAKIQRYADCPVTIEVTTETASWSMQLTFTELYAKQLDIPEHSSQLTVEVLGEPNQWTFTISGQLGGL</sequence>
<dbReference type="InterPro" id="IPR039506">
    <property type="entry name" value="SPOB_a"/>
</dbReference>
<name>A0ABM6JSI8_SPOUR</name>
<dbReference type="Pfam" id="PF14689">
    <property type="entry name" value="SPOB_a"/>
    <property type="match status" value="1"/>
</dbReference>
<evidence type="ECO:0000256" key="1">
    <source>
        <dbReference type="ARBA" id="ARBA00022553"/>
    </source>
</evidence>
<dbReference type="RefSeq" id="WP_051210510.1">
    <property type="nucleotide sequence ID" value="NZ_CP015108.1"/>
</dbReference>
<dbReference type="EMBL" id="CP015108">
    <property type="protein sequence ID" value="ARF13080.1"/>
    <property type="molecule type" value="Genomic_DNA"/>
</dbReference>
<accession>A0ABM6JSI8</accession>
<proteinExistence type="predicted"/>
<evidence type="ECO:0000313" key="5">
    <source>
        <dbReference type="EMBL" id="ARF13080.1"/>
    </source>
</evidence>
<reference evidence="5 6" key="1">
    <citation type="submission" date="2016-04" db="EMBL/GenBank/DDBJ databases">
        <title>Comparative Genomics and Epigenetics of Sporosarcina ureae.</title>
        <authorList>
            <person name="Oliver A.S."/>
            <person name="Cooper K.K."/>
        </authorList>
    </citation>
    <scope>NUCLEOTIDE SEQUENCE [LARGE SCALE GENOMIC DNA]</scope>
    <source>
        <strain evidence="5 6">S204</strain>
    </source>
</reference>
<dbReference type="InterPro" id="IPR016120">
    <property type="entry name" value="Sig_transdc_His_kin_SpoOB"/>
</dbReference>